<evidence type="ECO:0000259" key="3">
    <source>
        <dbReference type="Pfam" id="PF04982"/>
    </source>
</evidence>
<evidence type="ECO:0000256" key="2">
    <source>
        <dbReference type="SAM" id="Phobius"/>
    </source>
</evidence>
<dbReference type="InterPro" id="IPR058581">
    <property type="entry name" value="TM_HPP"/>
</dbReference>
<reference evidence="4 5" key="1">
    <citation type="journal article" date="2018" name="G3 (Bethesda)">
        <title>Phylogenetic and Phylogenomic Definition of Rhizopus Species.</title>
        <authorList>
            <person name="Gryganskyi A.P."/>
            <person name="Golan J."/>
            <person name="Dolatabadi S."/>
            <person name="Mondo S."/>
            <person name="Robb S."/>
            <person name="Idnurm A."/>
            <person name="Muszewska A."/>
            <person name="Steczkiewicz K."/>
            <person name="Masonjones S."/>
            <person name="Liao H.L."/>
            <person name="Gajdeczka M.T."/>
            <person name="Anike F."/>
            <person name="Vuek A."/>
            <person name="Anishchenko I.M."/>
            <person name="Voigt K."/>
            <person name="de Hoog G.S."/>
            <person name="Smith M.E."/>
            <person name="Heitman J."/>
            <person name="Vilgalys R."/>
            <person name="Stajich J.E."/>
        </authorList>
    </citation>
    <scope>NUCLEOTIDE SEQUENCE [LARGE SCALE GENOMIC DNA]</scope>
    <source>
        <strain evidence="4 5">LSU 92-RS-03</strain>
    </source>
</reference>
<proteinExistence type="predicted"/>
<dbReference type="AlphaFoldDB" id="A0A367K7L6"/>
<accession>A0A367K7L6</accession>
<protein>
    <recommendedName>
        <fullName evidence="3">HPP transmembrane region domain-containing protein</fullName>
    </recommendedName>
</protein>
<dbReference type="OrthoDB" id="2016548at2759"/>
<feature type="region of interest" description="Disordered" evidence="1">
    <location>
        <begin position="70"/>
        <end position="95"/>
    </location>
</feature>
<feature type="transmembrane region" description="Helical" evidence="2">
    <location>
        <begin position="23"/>
        <end position="52"/>
    </location>
</feature>
<keyword evidence="5" id="KW-1185">Reference proteome</keyword>
<feature type="transmembrane region" description="Helical" evidence="2">
    <location>
        <begin position="175"/>
        <end position="194"/>
    </location>
</feature>
<dbReference type="PANTHER" id="PTHR33741:SF5">
    <property type="entry name" value="TRANSMEMBRANE PROTEIN DDB_G0269096-RELATED"/>
    <property type="match status" value="1"/>
</dbReference>
<dbReference type="Pfam" id="PF04982">
    <property type="entry name" value="TM_HPP"/>
    <property type="match status" value="1"/>
</dbReference>
<feature type="transmembrane region" description="Helical" evidence="2">
    <location>
        <begin position="284"/>
        <end position="304"/>
    </location>
</feature>
<keyword evidence="2" id="KW-0472">Membrane</keyword>
<evidence type="ECO:0000256" key="1">
    <source>
        <dbReference type="SAM" id="MobiDB-lite"/>
    </source>
</evidence>
<feature type="transmembrane region" description="Helical" evidence="2">
    <location>
        <begin position="148"/>
        <end position="169"/>
    </location>
</feature>
<sequence>MIINQFGNIQAQRATSIWLALKLVVVLFMVCQGASIDRIFIFHTIAIVFFLYQTGRLRLVLRRVGNQEQQQQEGRESSGSQGTTAEASSSPTLTPARPTTALDVWKRGLYAFAASLWPTYEKLPYFISHFLGYRKPDYKPKILPAWRIYLWSFLAAWLGIAVLEIVFTYGPSFQAHQTPMIIASFGASAVLIYGAIDSPLAQPRNIICGQIIGAVAGVIISQLFLGIQHTWASEGQHIAVQWVGGSTAMALSLILMQITKTVHPPGGATALIAVTTLNVFEIKWFYIGVVALSAVLQVVIACLINNIERKYPLYWWTPVQLPLKIDPTTLSTVMSTHGTHKDEDVVIDNLTGAEEGRLHYAEDNDNDNDIIRGIAVTATRSSSATALDHHAVSKAIGTLQDHASIERKDHCQYILLAAGEPLITSRHVNLSGNEKALLEALLNKLH</sequence>
<feature type="domain" description="HPP transmembrane region" evidence="3">
    <location>
        <begin position="145"/>
        <end position="312"/>
    </location>
</feature>
<dbReference type="InterPro" id="IPR007065">
    <property type="entry name" value="HPP"/>
</dbReference>
<dbReference type="PANTHER" id="PTHR33741">
    <property type="entry name" value="TRANSMEMBRANE PROTEIN DDB_G0269096-RELATED"/>
    <property type="match status" value="1"/>
</dbReference>
<keyword evidence="2" id="KW-0812">Transmembrane</keyword>
<comment type="caution">
    <text evidence="4">The sequence shown here is derived from an EMBL/GenBank/DDBJ whole genome shotgun (WGS) entry which is preliminary data.</text>
</comment>
<evidence type="ECO:0000313" key="5">
    <source>
        <dbReference type="Proteomes" id="UP000253551"/>
    </source>
</evidence>
<organism evidence="4 5">
    <name type="scientific">Rhizopus stolonifer</name>
    <name type="common">Rhizopus nigricans</name>
    <dbReference type="NCBI Taxonomy" id="4846"/>
    <lineage>
        <taxon>Eukaryota</taxon>
        <taxon>Fungi</taxon>
        <taxon>Fungi incertae sedis</taxon>
        <taxon>Mucoromycota</taxon>
        <taxon>Mucoromycotina</taxon>
        <taxon>Mucoromycetes</taxon>
        <taxon>Mucorales</taxon>
        <taxon>Mucorineae</taxon>
        <taxon>Rhizopodaceae</taxon>
        <taxon>Rhizopus</taxon>
    </lineage>
</organism>
<dbReference type="EMBL" id="PJQM01002092">
    <property type="protein sequence ID" value="RCH98223.1"/>
    <property type="molecule type" value="Genomic_DNA"/>
</dbReference>
<keyword evidence="2" id="KW-1133">Transmembrane helix</keyword>
<feature type="transmembrane region" description="Helical" evidence="2">
    <location>
        <begin position="206"/>
        <end position="227"/>
    </location>
</feature>
<gene>
    <name evidence="4" type="ORF">CU098_009200</name>
</gene>
<dbReference type="STRING" id="4846.A0A367K7L6"/>
<dbReference type="Proteomes" id="UP000253551">
    <property type="component" value="Unassembled WGS sequence"/>
</dbReference>
<evidence type="ECO:0000313" key="4">
    <source>
        <dbReference type="EMBL" id="RCH98223.1"/>
    </source>
</evidence>
<name>A0A367K7L6_RHIST</name>